<dbReference type="EMBL" id="FOZN01000002">
    <property type="protein sequence ID" value="SFS10998.1"/>
    <property type="molecule type" value="Genomic_DNA"/>
</dbReference>
<keyword evidence="2" id="KW-1185">Reference proteome</keyword>
<evidence type="ECO:0000313" key="2">
    <source>
        <dbReference type="Proteomes" id="UP000198506"/>
    </source>
</evidence>
<accession>A0AA94HMG1</accession>
<comment type="caution">
    <text evidence="1">The sequence shown here is derived from an EMBL/GenBank/DDBJ whole genome shotgun (WGS) entry which is preliminary data.</text>
</comment>
<dbReference type="InterPro" id="IPR029069">
    <property type="entry name" value="HotDog_dom_sf"/>
</dbReference>
<dbReference type="Proteomes" id="UP000198506">
    <property type="component" value="Unassembled WGS sequence"/>
</dbReference>
<dbReference type="InterPro" id="IPR027961">
    <property type="entry name" value="DUF4442"/>
</dbReference>
<sequence>MRLPTWHQLSHDARATKAVMNLWPPYRFAGIRIERMSSDFRHVRVRLGFHPLTRNYVGTQFGGSLFSMTDAFWMIMVLRNLGDHYLVWDKRGEIEFLKPGKGPVRAEFHVTDALLDELREGTSGGAKVLRWVETAIRDEAGETVAIVRKQLYVRRKQRAAA</sequence>
<dbReference type="AlphaFoldDB" id="A0AA94HMG1"/>
<dbReference type="RefSeq" id="WP_092917342.1">
    <property type="nucleotide sequence ID" value="NZ_FOZN01000002.1"/>
</dbReference>
<gene>
    <name evidence="1" type="ORF">SAMN04487783_1496</name>
</gene>
<dbReference type="SUPFAM" id="SSF54637">
    <property type="entry name" value="Thioesterase/thiol ester dehydrase-isomerase"/>
    <property type="match status" value="1"/>
</dbReference>
<name>A0AA94HMG1_9MICO</name>
<reference evidence="1 2" key="1">
    <citation type="submission" date="2016-10" db="EMBL/GenBank/DDBJ databases">
        <authorList>
            <person name="Varghese N."/>
            <person name="Submissions S."/>
        </authorList>
    </citation>
    <scope>NUCLEOTIDE SEQUENCE [LARGE SCALE GENOMIC DNA]</scope>
    <source>
        <strain evidence="1 2">IAM 15147</strain>
    </source>
</reference>
<dbReference type="Pfam" id="PF14539">
    <property type="entry name" value="DUF4442"/>
    <property type="match status" value="1"/>
</dbReference>
<organism evidence="1 2">
    <name type="scientific">Agrococcus baldri</name>
    <dbReference type="NCBI Taxonomy" id="153730"/>
    <lineage>
        <taxon>Bacteria</taxon>
        <taxon>Bacillati</taxon>
        <taxon>Actinomycetota</taxon>
        <taxon>Actinomycetes</taxon>
        <taxon>Micrococcales</taxon>
        <taxon>Microbacteriaceae</taxon>
        <taxon>Agrococcus</taxon>
    </lineage>
</organism>
<dbReference type="Gene3D" id="3.10.129.10">
    <property type="entry name" value="Hotdog Thioesterase"/>
    <property type="match status" value="1"/>
</dbReference>
<proteinExistence type="predicted"/>
<evidence type="ECO:0000313" key="1">
    <source>
        <dbReference type="EMBL" id="SFS10998.1"/>
    </source>
</evidence>
<protein>
    <submittedName>
        <fullName evidence="1">Acyl-coenzyme A thioesterase PaaI, contains HGG motif</fullName>
    </submittedName>
</protein>